<evidence type="ECO:0000313" key="2">
    <source>
        <dbReference type="EMBL" id="KAK9033682.1"/>
    </source>
</evidence>
<evidence type="ECO:0000313" key="3">
    <source>
        <dbReference type="Proteomes" id="UP001396334"/>
    </source>
</evidence>
<gene>
    <name evidence="2" type="ORF">V6N11_049868</name>
</gene>
<dbReference type="Proteomes" id="UP001396334">
    <property type="component" value="Unassembled WGS sequence"/>
</dbReference>
<name>A0ABR2T910_9ROSI</name>
<organism evidence="2 3">
    <name type="scientific">Hibiscus sabdariffa</name>
    <name type="common">roselle</name>
    <dbReference type="NCBI Taxonomy" id="183260"/>
    <lineage>
        <taxon>Eukaryota</taxon>
        <taxon>Viridiplantae</taxon>
        <taxon>Streptophyta</taxon>
        <taxon>Embryophyta</taxon>
        <taxon>Tracheophyta</taxon>
        <taxon>Spermatophyta</taxon>
        <taxon>Magnoliopsida</taxon>
        <taxon>eudicotyledons</taxon>
        <taxon>Gunneridae</taxon>
        <taxon>Pentapetalae</taxon>
        <taxon>rosids</taxon>
        <taxon>malvids</taxon>
        <taxon>Malvales</taxon>
        <taxon>Malvaceae</taxon>
        <taxon>Malvoideae</taxon>
        <taxon>Hibiscus</taxon>
    </lineage>
</organism>
<proteinExistence type="predicted"/>
<evidence type="ECO:0000259" key="1">
    <source>
        <dbReference type="Pfam" id="PF13456"/>
    </source>
</evidence>
<dbReference type="CDD" id="cd06222">
    <property type="entry name" value="RNase_H_like"/>
    <property type="match status" value="1"/>
</dbReference>
<accession>A0ABR2T910</accession>
<reference evidence="2 3" key="1">
    <citation type="journal article" date="2024" name="G3 (Bethesda)">
        <title>Genome assembly of Hibiscus sabdariffa L. provides insights into metabolisms of medicinal natural products.</title>
        <authorList>
            <person name="Kim T."/>
        </authorList>
    </citation>
    <scope>NUCLEOTIDE SEQUENCE [LARGE SCALE GENOMIC DNA]</scope>
    <source>
        <strain evidence="2">TK-2024</strain>
        <tissue evidence="2">Old leaves</tissue>
    </source>
</reference>
<sequence length="93" mass="10481">MAGSVGGLLRNKNVNVSYLFSRHVGQVPHLLAEILAIKVGLDYFLKSAWRNEAMLIVESDNKNAVDWVSNPDNYTGFFFFLVKEIARVLSYSD</sequence>
<dbReference type="Pfam" id="PF13456">
    <property type="entry name" value="RVT_3"/>
    <property type="match status" value="1"/>
</dbReference>
<dbReference type="InterPro" id="IPR002156">
    <property type="entry name" value="RNaseH_domain"/>
</dbReference>
<protein>
    <recommendedName>
        <fullName evidence="1">RNase H type-1 domain-containing protein</fullName>
    </recommendedName>
</protein>
<dbReference type="InterPro" id="IPR044730">
    <property type="entry name" value="RNase_H-like_dom_plant"/>
</dbReference>
<comment type="caution">
    <text evidence="2">The sequence shown here is derived from an EMBL/GenBank/DDBJ whole genome shotgun (WGS) entry which is preliminary data.</text>
</comment>
<dbReference type="EMBL" id="JBBPBN010000007">
    <property type="protein sequence ID" value="KAK9033682.1"/>
    <property type="molecule type" value="Genomic_DNA"/>
</dbReference>
<keyword evidence="3" id="KW-1185">Reference proteome</keyword>
<feature type="domain" description="RNase H type-1" evidence="1">
    <location>
        <begin position="2"/>
        <end position="74"/>
    </location>
</feature>